<dbReference type="AlphaFoldDB" id="A0AAD7E8H2"/>
<sequence length="155" mass="17864">MSPNPHGPHQYLPFLDHYCACHTGSMELIPHYFPLCLKKLLPIWVERARNRPLSISLEGVFDQDIVGIIWGHSQQLKHFQICEEGVYNDEHNGELWKGTPPGSLPSPETLEIRGCGYSDEEDRGLFSLRHLLDLLHRAPNLVCILLPEDLERHRR</sequence>
<protein>
    <submittedName>
        <fullName evidence="1">Uncharacterized protein</fullName>
    </submittedName>
</protein>
<name>A0AAD7E8H2_9AGAR</name>
<accession>A0AAD7E8H2</accession>
<evidence type="ECO:0000313" key="2">
    <source>
        <dbReference type="Proteomes" id="UP001218218"/>
    </source>
</evidence>
<gene>
    <name evidence="1" type="ORF">DFH08DRAFT_75946</name>
</gene>
<organism evidence="1 2">
    <name type="scientific">Mycena albidolilacea</name>
    <dbReference type="NCBI Taxonomy" id="1033008"/>
    <lineage>
        <taxon>Eukaryota</taxon>
        <taxon>Fungi</taxon>
        <taxon>Dikarya</taxon>
        <taxon>Basidiomycota</taxon>
        <taxon>Agaricomycotina</taxon>
        <taxon>Agaricomycetes</taxon>
        <taxon>Agaricomycetidae</taxon>
        <taxon>Agaricales</taxon>
        <taxon>Marasmiineae</taxon>
        <taxon>Mycenaceae</taxon>
        <taxon>Mycena</taxon>
    </lineage>
</organism>
<evidence type="ECO:0000313" key="1">
    <source>
        <dbReference type="EMBL" id="KAJ7302180.1"/>
    </source>
</evidence>
<dbReference type="EMBL" id="JARIHO010000119">
    <property type="protein sequence ID" value="KAJ7302180.1"/>
    <property type="molecule type" value="Genomic_DNA"/>
</dbReference>
<reference evidence="1" key="1">
    <citation type="submission" date="2023-03" db="EMBL/GenBank/DDBJ databases">
        <title>Massive genome expansion in bonnet fungi (Mycena s.s.) driven by repeated elements and novel gene families across ecological guilds.</title>
        <authorList>
            <consortium name="Lawrence Berkeley National Laboratory"/>
            <person name="Harder C.B."/>
            <person name="Miyauchi S."/>
            <person name="Viragh M."/>
            <person name="Kuo A."/>
            <person name="Thoen E."/>
            <person name="Andreopoulos B."/>
            <person name="Lu D."/>
            <person name="Skrede I."/>
            <person name="Drula E."/>
            <person name="Henrissat B."/>
            <person name="Morin E."/>
            <person name="Kohler A."/>
            <person name="Barry K."/>
            <person name="LaButti K."/>
            <person name="Morin E."/>
            <person name="Salamov A."/>
            <person name="Lipzen A."/>
            <person name="Mereny Z."/>
            <person name="Hegedus B."/>
            <person name="Baldrian P."/>
            <person name="Stursova M."/>
            <person name="Weitz H."/>
            <person name="Taylor A."/>
            <person name="Grigoriev I.V."/>
            <person name="Nagy L.G."/>
            <person name="Martin F."/>
            <person name="Kauserud H."/>
        </authorList>
    </citation>
    <scope>NUCLEOTIDE SEQUENCE</scope>
    <source>
        <strain evidence="1">CBHHK002</strain>
    </source>
</reference>
<comment type="caution">
    <text evidence="1">The sequence shown here is derived from an EMBL/GenBank/DDBJ whole genome shotgun (WGS) entry which is preliminary data.</text>
</comment>
<keyword evidence="2" id="KW-1185">Reference proteome</keyword>
<dbReference type="Proteomes" id="UP001218218">
    <property type="component" value="Unassembled WGS sequence"/>
</dbReference>
<proteinExistence type="predicted"/>